<comment type="similarity">
    <text evidence="4 9">Belongs to the 1-acyl-sn-glycerol-3-phosphate acyltransferase family.</text>
</comment>
<evidence type="ECO:0000256" key="7">
    <source>
        <dbReference type="ARBA" id="ARBA00022679"/>
    </source>
</evidence>
<dbReference type="Proteomes" id="UP000460751">
    <property type="component" value="Unassembled WGS sequence"/>
</dbReference>
<dbReference type="EC" id="2.3.1.51" evidence="5 9"/>
<dbReference type="SMART" id="SM00563">
    <property type="entry name" value="PlsC"/>
    <property type="match status" value="1"/>
</dbReference>
<keyword evidence="12" id="KW-1185">Reference proteome</keyword>
<dbReference type="PANTHER" id="PTHR10434:SF11">
    <property type="entry name" value="1-ACYL-SN-GLYCEROL-3-PHOSPHATE ACYLTRANSFERASE"/>
    <property type="match status" value="1"/>
</dbReference>
<dbReference type="SUPFAM" id="SSF69593">
    <property type="entry name" value="Glycerol-3-phosphate (1)-acyltransferase"/>
    <property type="match status" value="1"/>
</dbReference>
<evidence type="ECO:0000256" key="4">
    <source>
        <dbReference type="ARBA" id="ARBA00008655"/>
    </source>
</evidence>
<evidence type="ECO:0000256" key="1">
    <source>
        <dbReference type="ARBA" id="ARBA00001141"/>
    </source>
</evidence>
<evidence type="ECO:0000313" key="12">
    <source>
        <dbReference type="Proteomes" id="UP000460751"/>
    </source>
</evidence>
<evidence type="ECO:0000256" key="3">
    <source>
        <dbReference type="ARBA" id="ARBA00005189"/>
    </source>
</evidence>
<comment type="pathway">
    <text evidence="2">Phospholipid metabolism; CDP-diacylglycerol biosynthesis; CDP-diacylglycerol from sn-glycerol 3-phosphate: step 2/3.</text>
</comment>
<keyword evidence="9" id="KW-0594">Phospholipid biosynthesis</keyword>
<organism evidence="11 12">
    <name type="scientific">Vreelandella halophila</name>
    <dbReference type="NCBI Taxonomy" id="86177"/>
    <lineage>
        <taxon>Bacteria</taxon>
        <taxon>Pseudomonadati</taxon>
        <taxon>Pseudomonadota</taxon>
        <taxon>Gammaproteobacteria</taxon>
        <taxon>Oceanospirillales</taxon>
        <taxon>Halomonadaceae</taxon>
        <taxon>Vreelandella</taxon>
    </lineage>
</organism>
<keyword evidence="9" id="KW-1208">Phospholipid metabolism</keyword>
<dbReference type="InterPro" id="IPR002123">
    <property type="entry name" value="Plipid/glycerol_acylTrfase"/>
</dbReference>
<evidence type="ECO:0000256" key="2">
    <source>
        <dbReference type="ARBA" id="ARBA00004728"/>
    </source>
</evidence>
<evidence type="ECO:0000256" key="9">
    <source>
        <dbReference type="RuleBase" id="RU361267"/>
    </source>
</evidence>
<keyword evidence="9" id="KW-0443">Lipid metabolism</keyword>
<evidence type="ECO:0000313" key="11">
    <source>
        <dbReference type="EMBL" id="MYL27721.1"/>
    </source>
</evidence>
<dbReference type="InterPro" id="IPR004552">
    <property type="entry name" value="AGP_acyltrans"/>
</dbReference>
<evidence type="ECO:0000256" key="8">
    <source>
        <dbReference type="ARBA" id="ARBA00023315"/>
    </source>
</evidence>
<proteinExistence type="inferred from homology"/>
<dbReference type="GO" id="GO:0003841">
    <property type="term" value="F:1-acylglycerol-3-phosphate O-acyltransferase activity"/>
    <property type="evidence" value="ECO:0007669"/>
    <property type="project" value="UniProtKB-UniRule"/>
</dbReference>
<dbReference type="CDD" id="cd07989">
    <property type="entry name" value="LPLAT_AGPAT-like"/>
    <property type="match status" value="1"/>
</dbReference>
<dbReference type="OrthoDB" id="5290997at2"/>
<accession>A0A9X4YDY7</accession>
<dbReference type="EMBL" id="WMEX01000007">
    <property type="protein sequence ID" value="MYL27721.1"/>
    <property type="molecule type" value="Genomic_DNA"/>
</dbReference>
<dbReference type="RefSeq" id="WP_151440353.1">
    <property type="nucleotide sequence ID" value="NZ_WMEX01000007.1"/>
</dbReference>
<dbReference type="GO" id="GO:0005886">
    <property type="term" value="C:plasma membrane"/>
    <property type="evidence" value="ECO:0007669"/>
    <property type="project" value="TreeGrafter"/>
</dbReference>
<keyword evidence="8 9" id="KW-0012">Acyltransferase</keyword>
<evidence type="ECO:0000259" key="10">
    <source>
        <dbReference type="SMART" id="SM00563"/>
    </source>
</evidence>
<evidence type="ECO:0000256" key="5">
    <source>
        <dbReference type="ARBA" id="ARBA00013211"/>
    </source>
</evidence>
<dbReference type="NCBIfam" id="TIGR00530">
    <property type="entry name" value="AGP_acyltrn"/>
    <property type="match status" value="1"/>
</dbReference>
<name>A0A9X4YDY7_9GAMM</name>
<sequence>MRWFHRIGLFITAIPATLAGFLLCVARPFHRGNNRVCARMYAWCGLRVLNARVRLEGWQHLPTNEPRVLIANHQSNLDLYVVGSMTPDNAVVVGKQSLGWIPLFGQIFWLGGNVLIRRRNRARAMTAMTAANLAIAARGQSVWIMPEGTRSRGQGLLPFRKGAFHTAIATGVPITMVCISDYLKTLASGKGPHTITVRVLPPVETEHLSSADVPWLMEHCRSLMIRNLTELNGESPVPEEGHPRQAA</sequence>
<reference evidence="11 12" key="1">
    <citation type="submission" date="2019-11" db="EMBL/GenBank/DDBJ databases">
        <title>Genome sequences of 17 halophilic strains isolated from different environments.</title>
        <authorList>
            <person name="Furrow R.E."/>
        </authorList>
    </citation>
    <scope>NUCLEOTIDE SEQUENCE [LARGE SCALE GENOMIC DNA]</scope>
    <source>
        <strain evidence="11 12">22507_15_FS</strain>
    </source>
</reference>
<keyword evidence="7 9" id="KW-0808">Transferase</keyword>
<feature type="domain" description="Phospholipid/glycerol acyltransferase" evidence="10">
    <location>
        <begin position="67"/>
        <end position="182"/>
    </location>
</feature>
<keyword evidence="9" id="KW-0444">Lipid biosynthesis</keyword>
<dbReference type="PANTHER" id="PTHR10434">
    <property type="entry name" value="1-ACYL-SN-GLYCEROL-3-PHOSPHATE ACYLTRANSFERASE"/>
    <property type="match status" value="1"/>
</dbReference>
<dbReference type="GO" id="GO:0006654">
    <property type="term" value="P:phosphatidic acid biosynthetic process"/>
    <property type="evidence" value="ECO:0007669"/>
    <property type="project" value="TreeGrafter"/>
</dbReference>
<comment type="domain">
    <text evidence="9">The HXXXXD motif is essential for acyltransferase activity and may constitute the binding site for the phosphate moiety of the glycerol-3-phosphate.</text>
</comment>
<evidence type="ECO:0000256" key="6">
    <source>
        <dbReference type="ARBA" id="ARBA00016139"/>
    </source>
</evidence>
<dbReference type="Pfam" id="PF01553">
    <property type="entry name" value="Acyltransferase"/>
    <property type="match status" value="1"/>
</dbReference>
<protein>
    <recommendedName>
        <fullName evidence="6 9">1-acyl-sn-glycerol-3-phosphate acyltransferase</fullName>
        <ecNumber evidence="5 9">2.3.1.51</ecNumber>
    </recommendedName>
</protein>
<comment type="catalytic activity">
    <reaction evidence="1 9">
        <text>a 1-acyl-sn-glycero-3-phosphate + an acyl-CoA = a 1,2-diacyl-sn-glycero-3-phosphate + CoA</text>
        <dbReference type="Rhea" id="RHEA:19709"/>
        <dbReference type="ChEBI" id="CHEBI:57287"/>
        <dbReference type="ChEBI" id="CHEBI:57970"/>
        <dbReference type="ChEBI" id="CHEBI:58342"/>
        <dbReference type="ChEBI" id="CHEBI:58608"/>
        <dbReference type="EC" id="2.3.1.51"/>
    </reaction>
</comment>
<dbReference type="AlphaFoldDB" id="A0A9X4YDY7"/>
<gene>
    <name evidence="11" type="ORF">GLW01_13075</name>
</gene>
<comment type="pathway">
    <text evidence="3">Lipid metabolism.</text>
</comment>
<comment type="caution">
    <text evidence="11">The sequence shown here is derived from an EMBL/GenBank/DDBJ whole genome shotgun (WGS) entry which is preliminary data.</text>
</comment>